<dbReference type="AlphaFoldDB" id="A0A7W6ENP8"/>
<dbReference type="EMBL" id="JACIBY010000001">
    <property type="protein sequence ID" value="MBB3836729.1"/>
    <property type="molecule type" value="Genomic_DNA"/>
</dbReference>
<organism evidence="3 4">
    <name type="scientific">Runella defluvii</name>
    <dbReference type="NCBI Taxonomy" id="370973"/>
    <lineage>
        <taxon>Bacteria</taxon>
        <taxon>Pseudomonadati</taxon>
        <taxon>Bacteroidota</taxon>
        <taxon>Cytophagia</taxon>
        <taxon>Cytophagales</taxon>
        <taxon>Spirosomataceae</taxon>
        <taxon>Runella</taxon>
    </lineage>
</organism>
<evidence type="ECO:0000313" key="4">
    <source>
        <dbReference type="Proteomes" id="UP000541352"/>
    </source>
</evidence>
<protein>
    <recommendedName>
        <fullName evidence="2">Tll0287-like domain-containing protein</fullName>
    </recommendedName>
</protein>
<keyword evidence="4" id="KW-1185">Reference proteome</keyword>
<dbReference type="Proteomes" id="UP000541352">
    <property type="component" value="Unassembled WGS sequence"/>
</dbReference>
<dbReference type="RefSeq" id="WP_183971502.1">
    <property type="nucleotide sequence ID" value="NZ_JACIBY010000001.1"/>
</dbReference>
<name>A0A7W6ENP8_9BACT</name>
<comment type="caution">
    <text evidence="3">The sequence shown here is derived from an EMBL/GenBank/DDBJ whole genome shotgun (WGS) entry which is preliminary data.</text>
</comment>
<gene>
    <name evidence="3" type="ORF">FHS57_000711</name>
</gene>
<evidence type="ECO:0000259" key="2">
    <source>
        <dbReference type="Pfam" id="PF11845"/>
    </source>
</evidence>
<keyword evidence="1" id="KW-0732">Signal</keyword>
<dbReference type="InterPro" id="IPR021796">
    <property type="entry name" value="Tll0287-like_dom"/>
</dbReference>
<proteinExistence type="predicted"/>
<evidence type="ECO:0000256" key="1">
    <source>
        <dbReference type="SAM" id="SignalP"/>
    </source>
</evidence>
<feature type="chain" id="PRO_5031211682" description="Tll0287-like domain-containing protein" evidence="1">
    <location>
        <begin position="22"/>
        <end position="185"/>
    </location>
</feature>
<evidence type="ECO:0000313" key="3">
    <source>
        <dbReference type="EMBL" id="MBB3836729.1"/>
    </source>
</evidence>
<reference evidence="3 4" key="1">
    <citation type="submission" date="2020-08" db="EMBL/GenBank/DDBJ databases">
        <title>Genomic Encyclopedia of Type Strains, Phase IV (KMG-IV): sequencing the most valuable type-strain genomes for metagenomic binning, comparative biology and taxonomic classification.</title>
        <authorList>
            <person name="Goeker M."/>
        </authorList>
    </citation>
    <scope>NUCLEOTIDE SEQUENCE [LARGE SCALE GENOMIC DNA]</scope>
    <source>
        <strain evidence="3 4">DSM 17976</strain>
    </source>
</reference>
<feature type="signal peptide" evidence="1">
    <location>
        <begin position="1"/>
        <end position="21"/>
    </location>
</feature>
<sequence length="185" mass="20554">MKSVLAAGLLFVMAIVGTAFQPSSQAPIDYRKLGDSLSLQAQQVLVRNLLGAIQKGGSDYAVDFCSERAMPLTDSLSKRYKVRIQRISVKNRNPKNAASLFERKLLESFASANSPKDTLLQTPKGIIYYKPIRVAMPTCLQCHGNPKSDINSATLFTIKEKYRFDKATGYALNDLRGAWKLSFEE</sequence>
<dbReference type="Pfam" id="PF11845">
    <property type="entry name" value="Tll0287-like"/>
    <property type="match status" value="1"/>
</dbReference>
<accession>A0A7W6ENP8</accession>
<feature type="domain" description="Tll0287-like" evidence="2">
    <location>
        <begin position="53"/>
        <end position="182"/>
    </location>
</feature>